<dbReference type="Proteomes" id="UP000054843">
    <property type="component" value="Unassembled WGS sequence"/>
</dbReference>
<dbReference type="AlphaFoldDB" id="A0A0V1LXB9"/>
<evidence type="ECO:0000313" key="1">
    <source>
        <dbReference type="EMBL" id="KRZ64160.1"/>
    </source>
</evidence>
<proteinExistence type="predicted"/>
<keyword evidence="2" id="KW-1185">Reference proteome</keyword>
<dbReference type="EMBL" id="JYDO01001414">
    <property type="protein sequence ID" value="KRZ64160.1"/>
    <property type="molecule type" value="Genomic_DNA"/>
</dbReference>
<protein>
    <submittedName>
        <fullName evidence="1">Uncharacterized protein</fullName>
    </submittedName>
</protein>
<feature type="non-terminal residue" evidence="1">
    <location>
        <position position="1"/>
    </location>
</feature>
<sequence length="56" mass="6508">LLLLEVWSGHMSREETMSKVRMWSNILYQTARARLSESMRTPWQKALCSSLVPGKL</sequence>
<accession>A0A0V1LXB9</accession>
<name>A0A0V1LXB9_9BILA</name>
<gene>
    <name evidence="1" type="ORF">T10_6451</name>
</gene>
<evidence type="ECO:0000313" key="2">
    <source>
        <dbReference type="Proteomes" id="UP000054843"/>
    </source>
</evidence>
<comment type="caution">
    <text evidence="1">The sequence shown here is derived from an EMBL/GenBank/DDBJ whole genome shotgun (WGS) entry which is preliminary data.</text>
</comment>
<organism evidence="1 2">
    <name type="scientific">Trichinella papuae</name>
    <dbReference type="NCBI Taxonomy" id="268474"/>
    <lineage>
        <taxon>Eukaryota</taxon>
        <taxon>Metazoa</taxon>
        <taxon>Ecdysozoa</taxon>
        <taxon>Nematoda</taxon>
        <taxon>Enoplea</taxon>
        <taxon>Dorylaimia</taxon>
        <taxon>Trichinellida</taxon>
        <taxon>Trichinellidae</taxon>
        <taxon>Trichinella</taxon>
    </lineage>
</organism>
<reference evidence="1 2" key="1">
    <citation type="submission" date="2015-01" db="EMBL/GenBank/DDBJ databases">
        <title>Evolution of Trichinella species and genotypes.</title>
        <authorList>
            <person name="Korhonen P.K."/>
            <person name="Edoardo P."/>
            <person name="Giuseppe L.R."/>
            <person name="Gasser R.B."/>
        </authorList>
    </citation>
    <scope>NUCLEOTIDE SEQUENCE [LARGE SCALE GENOMIC DNA]</scope>
    <source>
        <strain evidence="1">ISS1980</strain>
    </source>
</reference>